<dbReference type="GO" id="GO:0016787">
    <property type="term" value="F:hydrolase activity"/>
    <property type="evidence" value="ECO:0007669"/>
    <property type="project" value="UniProtKB-KW"/>
</dbReference>
<sequence>MHAMPEPPAVRLQLVPGAADSPVLLHLPHSSRYLPADVRRDILLDDTALERELDHITDAHTDRIAALAADAVPAAIRPWQALARQSRLVIDPERFPDEREEMRAVGMGAVYTHTTHGERLRASGFDPAPLLDAYFHPYAREMTEAVEERLAAAGRAVLLDVHSYPTDPLPYELHSAGPRPEVCLGTDPFHTGRQLLEQARDAFGDFGTGTDSPFGGTYVPLTHYGREARVSALMIEIRRDQYMSEPGGPAGPGVQGLADALAELIRAVS</sequence>
<dbReference type="EMBL" id="QUAK01000020">
    <property type="protein sequence ID" value="RFU87990.1"/>
    <property type="molecule type" value="Genomic_DNA"/>
</dbReference>
<proteinExistence type="predicted"/>
<reference evidence="1 2" key="1">
    <citation type="submission" date="2018-08" db="EMBL/GenBank/DDBJ databases">
        <title>Isolation, diversity and antifungal activity of Actinobacteria from wheat.</title>
        <authorList>
            <person name="Han C."/>
        </authorList>
    </citation>
    <scope>NUCLEOTIDE SEQUENCE [LARGE SCALE GENOMIC DNA]</scope>
    <source>
        <strain evidence="1 2">NEAU-YY421</strain>
    </source>
</reference>
<dbReference type="InterPro" id="IPR007709">
    <property type="entry name" value="N-FG_amidohydro"/>
</dbReference>
<keyword evidence="2" id="KW-1185">Reference proteome</keyword>
<name>A0A372MBK7_9ACTN</name>
<dbReference type="AlphaFoldDB" id="A0A372MBK7"/>
<organism evidence="1 2">
    <name type="scientific">Streptomyces triticagri</name>
    <dbReference type="NCBI Taxonomy" id="2293568"/>
    <lineage>
        <taxon>Bacteria</taxon>
        <taxon>Bacillati</taxon>
        <taxon>Actinomycetota</taxon>
        <taxon>Actinomycetes</taxon>
        <taxon>Kitasatosporales</taxon>
        <taxon>Streptomycetaceae</taxon>
        <taxon>Streptomyces</taxon>
    </lineage>
</organism>
<evidence type="ECO:0000313" key="1">
    <source>
        <dbReference type="EMBL" id="RFU87990.1"/>
    </source>
</evidence>
<dbReference type="SUPFAM" id="SSF53187">
    <property type="entry name" value="Zn-dependent exopeptidases"/>
    <property type="match status" value="1"/>
</dbReference>
<gene>
    <name evidence="1" type="ORF">DY218_03920</name>
</gene>
<dbReference type="Proteomes" id="UP000263094">
    <property type="component" value="Unassembled WGS sequence"/>
</dbReference>
<keyword evidence="1" id="KW-0378">Hydrolase</keyword>
<evidence type="ECO:0000313" key="2">
    <source>
        <dbReference type="Proteomes" id="UP000263094"/>
    </source>
</evidence>
<protein>
    <submittedName>
        <fullName evidence="1">N-formylglutamate amidohydrolase</fullName>
    </submittedName>
</protein>
<comment type="caution">
    <text evidence="1">The sequence shown here is derived from an EMBL/GenBank/DDBJ whole genome shotgun (WGS) entry which is preliminary data.</text>
</comment>
<accession>A0A372MBK7</accession>
<dbReference type="Pfam" id="PF05013">
    <property type="entry name" value="FGase"/>
    <property type="match status" value="1"/>
</dbReference>
<dbReference type="OrthoDB" id="9802050at2"/>
<dbReference type="Gene3D" id="3.40.630.40">
    <property type="entry name" value="Zn-dependent exopeptidases"/>
    <property type="match status" value="1"/>
</dbReference>